<dbReference type="InterPro" id="IPR036322">
    <property type="entry name" value="WD40_repeat_dom_sf"/>
</dbReference>
<dbReference type="eggNOG" id="ENOG502TIRV">
    <property type="taxonomic scope" value="Eukaryota"/>
</dbReference>
<dbReference type="PROSITE" id="PS50097">
    <property type="entry name" value="BTB"/>
    <property type="match status" value="2"/>
</dbReference>
<dbReference type="SUPFAM" id="SSF50978">
    <property type="entry name" value="WD40 repeat-like"/>
    <property type="match status" value="1"/>
</dbReference>
<dbReference type="CDD" id="cd18186">
    <property type="entry name" value="BTB_POZ_ZBTB_KLHL-like"/>
    <property type="match status" value="1"/>
</dbReference>
<reference evidence="2 3" key="1">
    <citation type="journal article" date="2012" name="Science">
        <title>The Paleozoic origin of enzymatic lignin decomposition reconstructed from 31 fungal genomes.</title>
        <authorList>
            <person name="Floudas D."/>
            <person name="Binder M."/>
            <person name="Riley R."/>
            <person name="Barry K."/>
            <person name="Blanchette R.A."/>
            <person name="Henrissat B."/>
            <person name="Martinez A.T."/>
            <person name="Otillar R."/>
            <person name="Spatafora J.W."/>
            <person name="Yadav J.S."/>
            <person name="Aerts A."/>
            <person name="Benoit I."/>
            <person name="Boyd A."/>
            <person name="Carlson A."/>
            <person name="Copeland A."/>
            <person name="Coutinho P.M."/>
            <person name="de Vries R.P."/>
            <person name="Ferreira P."/>
            <person name="Findley K."/>
            <person name="Foster B."/>
            <person name="Gaskell J."/>
            <person name="Glotzer D."/>
            <person name="Gorecki P."/>
            <person name="Heitman J."/>
            <person name="Hesse C."/>
            <person name="Hori C."/>
            <person name="Igarashi K."/>
            <person name="Jurgens J.A."/>
            <person name="Kallen N."/>
            <person name="Kersten P."/>
            <person name="Kohler A."/>
            <person name="Kuees U."/>
            <person name="Kumar T.K.A."/>
            <person name="Kuo A."/>
            <person name="LaButti K."/>
            <person name="Larrondo L.F."/>
            <person name="Lindquist E."/>
            <person name="Ling A."/>
            <person name="Lombard V."/>
            <person name="Lucas S."/>
            <person name="Lundell T."/>
            <person name="Martin R."/>
            <person name="McLaughlin D.J."/>
            <person name="Morgenstern I."/>
            <person name="Morin E."/>
            <person name="Murat C."/>
            <person name="Nagy L.G."/>
            <person name="Nolan M."/>
            <person name="Ohm R.A."/>
            <person name="Patyshakuliyeva A."/>
            <person name="Rokas A."/>
            <person name="Ruiz-Duenas F.J."/>
            <person name="Sabat G."/>
            <person name="Salamov A."/>
            <person name="Samejima M."/>
            <person name="Schmutz J."/>
            <person name="Slot J.C."/>
            <person name="St John F."/>
            <person name="Stenlid J."/>
            <person name="Sun H."/>
            <person name="Sun S."/>
            <person name="Syed K."/>
            <person name="Tsang A."/>
            <person name="Wiebenga A."/>
            <person name="Young D."/>
            <person name="Pisabarro A."/>
            <person name="Eastwood D.C."/>
            <person name="Martin F."/>
            <person name="Cullen D."/>
            <person name="Grigoriev I.V."/>
            <person name="Hibbett D.S."/>
        </authorList>
    </citation>
    <scope>NUCLEOTIDE SEQUENCE</scope>
    <source>
        <strain evidence="3">FP-58527</strain>
    </source>
</reference>
<organism evidence="2 3">
    <name type="scientific">Fomitopsis schrenkii</name>
    <name type="common">Brown rot fungus</name>
    <dbReference type="NCBI Taxonomy" id="2126942"/>
    <lineage>
        <taxon>Eukaryota</taxon>
        <taxon>Fungi</taxon>
        <taxon>Dikarya</taxon>
        <taxon>Basidiomycota</taxon>
        <taxon>Agaricomycotina</taxon>
        <taxon>Agaricomycetes</taxon>
        <taxon>Polyporales</taxon>
        <taxon>Fomitopsis</taxon>
    </lineage>
</organism>
<evidence type="ECO:0000313" key="2">
    <source>
        <dbReference type="EMBL" id="EPT03030.1"/>
    </source>
</evidence>
<dbReference type="SMART" id="SM00225">
    <property type="entry name" value="BTB"/>
    <property type="match status" value="3"/>
</dbReference>
<keyword evidence="3" id="KW-1185">Reference proteome</keyword>
<dbReference type="InterPro" id="IPR015943">
    <property type="entry name" value="WD40/YVTN_repeat-like_dom_sf"/>
</dbReference>
<accession>S8FXR5</accession>
<sequence length="1054" mass="116016">MTTSSQSTPDPPHYASAPFDDLDADLILRSSDNIDFRVSRFILRLASPFFASMLEIGQTPSDASGEKGDEVRDGCRVVPVQEDGDTLDSLLRIIYPQKDPILSDLPKVNTVIAAALKYEMEEAIALTGAKLLSFKSTEASRVWAIAVRHGLEPEARAAADELNREKVAVLDDFPPEMQEVNAGAYYRLLQYRRLDGKVESNFKFCYPPSSTLASLPNSSLVPAPGIASLSTTPTSGNHPRLPTDVVCRSSDGKEFPAHKAILAYASPVMAAMLTRIPTLSSGGCVAEGGSTERRDDPRITFDEDGGTLGALVSLSYPIFDGYEAPFLALQKVPETVQKYEMSDAFKAFEHRWLEFVTDDPLTAYLLAASHRSAGGAQQAALRLLDRAMQEYYAPSLERSPADHVDFRIPAVILYFASPFFASMLEIGQTRSNESERAQPDGDEIRDGCRVVPVSEDSDTLDPLLRIIFPQEDPTLDDLPTVSVVLAAALKYDMVKATTLAKAKLRSFVPQEPLRVWAIAIRNRFEDDARLAADEVCRQAITALDVFPPEMQDIQAGPYYRLLRYQRLRGVVEGGFAFCDRTSFALVSPWCSHNSPSPWYSRNSPSPYSSTGSIIRQDIMESLRDICCLSSDGHKVFSYKILLILASPVLARSIEILSTAGVEADDSHQADESSTEPRLPTLPLSEDGATLEILIDLCQPCQPESDSASQSDMFMRPKIRNALQKYQMNRALETLRDQWSRRMTVDPLRAYLVAATQQNVEEARRAARLLLKRPMEHYYTQLLEDASAAHYRRALLVHRACRNSASELAALCRAVATSESQSSDFPPVPRKSKTCSNSTGYYSSSCGGSVYVVRNPDRPQNVCGHCATFAKPIINFINSLTSGSDLLSTLDMLKGSSSEHATSYLELLSSAEDRSAIQALYTALQKKLAAQVDECMALIPSVREGSDDPPFDCTSERQNLQLVTGSGDESIKLWQLAPANLMWMLLHTFECCTGAVLAVVVHGETVYAACQNGHLKVRDLETRTLVHVLITSEPDLPSALQNVDVLLLSILKSDL</sequence>
<dbReference type="EMBL" id="KE504132">
    <property type="protein sequence ID" value="EPT03030.1"/>
    <property type="molecule type" value="Genomic_DNA"/>
</dbReference>
<dbReference type="Pfam" id="PF00651">
    <property type="entry name" value="BTB"/>
    <property type="match status" value="2"/>
</dbReference>
<gene>
    <name evidence="2" type="ORF">FOMPIDRAFT_1047392</name>
</gene>
<protein>
    <recommendedName>
        <fullName evidence="1">BTB domain-containing protein</fullName>
    </recommendedName>
</protein>
<name>S8FXR5_FOMSC</name>
<feature type="domain" description="BTB" evidence="1">
    <location>
        <begin position="243"/>
        <end position="274"/>
    </location>
</feature>
<dbReference type="AlphaFoldDB" id="S8FXR5"/>
<dbReference type="Gene3D" id="3.30.710.10">
    <property type="entry name" value="Potassium Channel Kv1.1, Chain A"/>
    <property type="match status" value="3"/>
</dbReference>
<dbReference type="OrthoDB" id="3164835at2759"/>
<dbReference type="InterPro" id="IPR000210">
    <property type="entry name" value="BTB/POZ_dom"/>
</dbReference>
<proteinExistence type="predicted"/>
<dbReference type="InParanoid" id="S8FXR5"/>
<dbReference type="SUPFAM" id="SSF54695">
    <property type="entry name" value="POZ domain"/>
    <property type="match status" value="1"/>
</dbReference>
<evidence type="ECO:0000313" key="3">
    <source>
        <dbReference type="Proteomes" id="UP000015241"/>
    </source>
</evidence>
<dbReference type="Proteomes" id="UP000015241">
    <property type="component" value="Unassembled WGS sequence"/>
</dbReference>
<dbReference type="HOGENOM" id="CLU_290352_0_0_1"/>
<dbReference type="InterPro" id="IPR011333">
    <property type="entry name" value="SKP1/BTB/POZ_sf"/>
</dbReference>
<dbReference type="PANTHER" id="PTHR24413">
    <property type="entry name" value="SPECKLE-TYPE POZ PROTEIN"/>
    <property type="match status" value="1"/>
</dbReference>
<evidence type="ECO:0000259" key="1">
    <source>
        <dbReference type="PROSITE" id="PS50097"/>
    </source>
</evidence>
<feature type="domain" description="BTB" evidence="1">
    <location>
        <begin position="24"/>
        <end position="103"/>
    </location>
</feature>
<dbReference type="Gene3D" id="2.130.10.10">
    <property type="entry name" value="YVTN repeat-like/Quinoprotein amine dehydrogenase"/>
    <property type="match status" value="1"/>
</dbReference>
<dbReference type="STRING" id="743788.S8FXR5"/>